<reference evidence="4 5" key="1">
    <citation type="submission" date="2018-09" db="EMBL/GenBank/DDBJ databases">
        <title>Characterization of the phylogenetic diversity of five novel species belonging to the genus Bifidobacterium.</title>
        <authorList>
            <person name="Lugli G.A."/>
            <person name="Duranti S."/>
            <person name="Milani C."/>
        </authorList>
    </citation>
    <scope>NUCLEOTIDE SEQUENCE [LARGE SCALE GENOMIC DNA]</scope>
    <source>
        <strain evidence="4 5">2028B</strain>
    </source>
</reference>
<dbReference type="PROSITE" id="PS00670">
    <property type="entry name" value="D_2_HYDROXYACID_DH_2"/>
    <property type="match status" value="1"/>
</dbReference>
<dbReference type="GO" id="GO:0016616">
    <property type="term" value="F:oxidoreductase activity, acting on the CH-OH group of donors, NAD or NADP as acceptor"/>
    <property type="evidence" value="ECO:0007669"/>
    <property type="project" value="UniProtKB-ARBA"/>
</dbReference>
<dbReference type="Pfam" id="PF02826">
    <property type="entry name" value="2-Hacid_dh_C"/>
    <property type="match status" value="1"/>
</dbReference>
<keyword evidence="1" id="KW-0560">Oxidoreductase</keyword>
<dbReference type="Gene3D" id="3.40.50.720">
    <property type="entry name" value="NAD(P)-binding Rossmann-like Domain"/>
    <property type="match status" value="2"/>
</dbReference>
<feature type="domain" description="D-isomer specific 2-hydroxyacid dehydrogenase NAD-binding" evidence="3">
    <location>
        <begin position="161"/>
        <end position="334"/>
    </location>
</feature>
<keyword evidence="5" id="KW-1185">Reference proteome</keyword>
<dbReference type="PANTHER" id="PTHR43333:SF1">
    <property type="entry name" value="D-ISOMER SPECIFIC 2-HYDROXYACID DEHYDROGENASE NAD-BINDING DOMAIN-CONTAINING PROTEIN"/>
    <property type="match status" value="1"/>
</dbReference>
<name>A0A430FD39_9BIFI</name>
<dbReference type="GO" id="GO:0051287">
    <property type="term" value="F:NAD binding"/>
    <property type="evidence" value="ECO:0007669"/>
    <property type="project" value="InterPro"/>
</dbReference>
<organism evidence="4 5">
    <name type="scientific">Bifidobacterium callimiconis</name>
    <dbReference type="NCBI Taxonomy" id="2306973"/>
    <lineage>
        <taxon>Bacteria</taxon>
        <taxon>Bacillati</taxon>
        <taxon>Actinomycetota</taxon>
        <taxon>Actinomycetes</taxon>
        <taxon>Bifidobacteriales</taxon>
        <taxon>Bifidobacteriaceae</taxon>
        <taxon>Bifidobacterium</taxon>
    </lineage>
</organism>
<evidence type="ECO:0000313" key="5">
    <source>
        <dbReference type="Proteomes" id="UP000288607"/>
    </source>
</evidence>
<protein>
    <submittedName>
        <fullName evidence="4">2-hydroxyacid dehydrogenase</fullName>
    </submittedName>
</protein>
<comment type="caution">
    <text evidence="4">The sequence shown here is derived from an EMBL/GenBank/DDBJ whole genome shotgun (WGS) entry which is preliminary data.</text>
</comment>
<dbReference type="InterPro" id="IPR006140">
    <property type="entry name" value="D-isomer_DH_NAD-bd"/>
</dbReference>
<proteinExistence type="predicted"/>
<dbReference type="PANTHER" id="PTHR43333">
    <property type="entry name" value="2-HACID_DH_C DOMAIN-CONTAINING PROTEIN"/>
    <property type="match status" value="1"/>
</dbReference>
<dbReference type="AlphaFoldDB" id="A0A430FD39"/>
<sequence length="369" mass="39788">MVYRYTNSIVTPTVVCHQGASATTDNTGTSEERGVPVRKGTNMTIATTRNDVIVNCLPLNDDERQSFVEAANGTEQVFVGDPGERNAMSWSIRVPDELRERATVIIGNVPASQMAHYPNLKWLQTWSAGVDAYLAPGILDPSVVVTNASGAYGQSVSEHLFAMMWALMKNLPQYRDHQQRSEWHDAGAVVSPADATVLVIGTGDIGSHFATMCRGVGAHTIGVRRNPNKEADGIDSMHGFDELDDLLPRADVVALIVPSTPDTHHLLDGHRLALLKAGAIVLNAGRGDAIDPDALLVNLDRLRGAGLDVTEPEPLPSDSPLWSHPRCLITPHVAGGNHLSATVDRIIAIARDNIANYTTGSSLHNMVRR</sequence>
<dbReference type="EMBL" id="QXGJ01000006">
    <property type="protein sequence ID" value="RSX50763.1"/>
    <property type="molecule type" value="Genomic_DNA"/>
</dbReference>
<evidence type="ECO:0000256" key="1">
    <source>
        <dbReference type="ARBA" id="ARBA00023002"/>
    </source>
</evidence>
<gene>
    <name evidence="4" type="ORF">D2E23_1428</name>
</gene>
<accession>A0A430FD39</accession>
<evidence type="ECO:0000313" key="4">
    <source>
        <dbReference type="EMBL" id="RSX50763.1"/>
    </source>
</evidence>
<dbReference type="InterPro" id="IPR029753">
    <property type="entry name" value="D-isomer_DH_CS"/>
</dbReference>
<dbReference type="CDD" id="cd05300">
    <property type="entry name" value="2-Hacid_dh_1"/>
    <property type="match status" value="1"/>
</dbReference>
<evidence type="ECO:0000259" key="3">
    <source>
        <dbReference type="Pfam" id="PF02826"/>
    </source>
</evidence>
<keyword evidence="2" id="KW-0520">NAD</keyword>
<dbReference type="SUPFAM" id="SSF51735">
    <property type="entry name" value="NAD(P)-binding Rossmann-fold domains"/>
    <property type="match status" value="1"/>
</dbReference>
<dbReference type="InterPro" id="IPR036291">
    <property type="entry name" value="NAD(P)-bd_dom_sf"/>
</dbReference>
<dbReference type="Proteomes" id="UP000288607">
    <property type="component" value="Unassembled WGS sequence"/>
</dbReference>
<dbReference type="SUPFAM" id="SSF52283">
    <property type="entry name" value="Formate/glycerate dehydrogenase catalytic domain-like"/>
    <property type="match status" value="1"/>
</dbReference>
<evidence type="ECO:0000256" key="2">
    <source>
        <dbReference type="ARBA" id="ARBA00023027"/>
    </source>
</evidence>